<keyword evidence="2 9" id="KW-0812">Transmembrane</keyword>
<dbReference type="InterPro" id="IPR050776">
    <property type="entry name" value="Ank_Repeat/CDKN_Inhibitor"/>
</dbReference>
<dbReference type="Gene3D" id="1.25.40.20">
    <property type="entry name" value="Ankyrin repeat-containing domain"/>
    <property type="match status" value="2"/>
</dbReference>
<feature type="transmembrane region" description="Helical" evidence="9">
    <location>
        <begin position="477"/>
        <end position="499"/>
    </location>
</feature>
<dbReference type="PROSITE" id="PS50088">
    <property type="entry name" value="ANK_REPEAT"/>
    <property type="match status" value="4"/>
</dbReference>
<feature type="transmembrane region" description="Helical" evidence="9">
    <location>
        <begin position="674"/>
        <end position="694"/>
    </location>
</feature>
<evidence type="ECO:0000256" key="5">
    <source>
        <dbReference type="ARBA" id="ARBA00023043"/>
    </source>
</evidence>
<evidence type="ECO:0000256" key="8">
    <source>
        <dbReference type="SAM" id="Coils"/>
    </source>
</evidence>
<dbReference type="AlphaFoldDB" id="A0A485KDN0"/>
<dbReference type="PROSITE" id="PS50297">
    <property type="entry name" value="ANK_REP_REGION"/>
    <property type="match status" value="4"/>
</dbReference>
<keyword evidence="6 9" id="KW-0472">Membrane</keyword>
<dbReference type="InterPro" id="IPR002110">
    <property type="entry name" value="Ankyrin_rpt"/>
</dbReference>
<proteinExistence type="predicted"/>
<evidence type="ECO:0000259" key="10">
    <source>
        <dbReference type="Pfam" id="PF00520"/>
    </source>
</evidence>
<keyword evidence="5 7" id="KW-0040">ANK repeat</keyword>
<sequence>MRSTSKAAGMTTTCLAQFAYNGDWESLRAKLAERDVDVDSSTWDGKSTLYWAAFHGELRIMEMLLPLVDINRQDLDESQTALHAAAMTNHKDCVKLLLDYGASKDVTDASGRTALHYAASRNHEEVVALLLEYDARTDVPDMIGDLPLDVAVGSAKAWLEEVTVRRTESTASSSSYLKMQSSGAVLNAPEDDKLPHLSFVRHGQIKETQSWLDTQPDDIDKFDVDGRSALMYAVQTRNVKLVQVLLTYGPNVDATDITGKTALMLAVDMGDHVLASLLLHEFADIDVEDYEGNTALTLVSDVIMNNQDMDVDDWITCKSLLKKENIFRATSPEYRQRFQAKIEAHIRKAPGFHDALFRRAVNLHPEFGAMFLDECLVVERHSLSFHHLNQLYGTNARSSALYHLLHPQNPDMQHRINKSILSHLAMRRVLELKWELFGQRFYVEQLLLYLLLVTSMSLSVLTNGMTDKQGHGDMPELLLTLWVVVVSFVTAGSIVVHFLHPEWLWSFARGLHDWRWTSFDPTLVIPNLDQLKYRARRYLLLLSLVATSLLALALHACLTRVLRMPNACDDTFYVLNSLVLWVTAAYFLRLEMKELLGASGSIRQGLASLYGPRRARQHKQFKTGAKEYFGSATNVWQLVLYLLVLLVYVPCSVASNSKMQPWNQDGRLDSLPRFVLVLGTFIALSLWLLCVQFLEIHPTSGFLLPMLPSLLADVSNFALLYAAVQGGFTTIFYVLERGADQQISKFWAVFTRTYFVMFGQMLDDKEKRVPEKSALSDTAIETYYTVLTMVHAAVVVVLLLNLLMAMMNTTLGRGLERAKAEALASYAQCILRMEMSMGGTAAETTMYLRRPHEGDKWLNPAFDAAKHTAEFATTEEDLETLRALDESAKEWHVGMESLRRGTLDQWHQLRRRMAERCGDDAAVADAMAVALDKRESVVRGHFSKACAATRPTKMTVETRFVDVQTQVLHALEKLAKVDGLPHDLVEITKGKIAREFERQISKTREVMSEPEDVSAGEMWKWTRKQWERQEKQMKEMQQEMQALREQLAKTNRAAGILHSSLSMVESAKGV</sequence>
<protein>
    <submittedName>
        <fullName evidence="12">Aste57867_2624 protein</fullName>
    </submittedName>
</protein>
<dbReference type="EMBL" id="VJMH01000344">
    <property type="protein sequence ID" value="KAF0716859.1"/>
    <property type="molecule type" value="Genomic_DNA"/>
</dbReference>
<keyword evidence="8" id="KW-0175">Coiled coil</keyword>
<feature type="transmembrane region" description="Helical" evidence="9">
    <location>
        <begin position="570"/>
        <end position="588"/>
    </location>
</feature>
<keyword evidence="13" id="KW-1185">Reference proteome</keyword>
<feature type="transmembrane region" description="Helical" evidence="9">
    <location>
        <begin position="446"/>
        <end position="465"/>
    </location>
</feature>
<evidence type="ECO:0000256" key="4">
    <source>
        <dbReference type="ARBA" id="ARBA00022989"/>
    </source>
</evidence>
<feature type="repeat" description="ANK" evidence="7">
    <location>
        <begin position="110"/>
        <end position="142"/>
    </location>
</feature>
<evidence type="ECO:0000256" key="1">
    <source>
        <dbReference type="ARBA" id="ARBA00004141"/>
    </source>
</evidence>
<reference evidence="12 13" key="1">
    <citation type="submission" date="2019-03" db="EMBL/GenBank/DDBJ databases">
        <authorList>
            <person name="Gaulin E."/>
            <person name="Dumas B."/>
        </authorList>
    </citation>
    <scope>NUCLEOTIDE SEQUENCE [LARGE SCALE GENOMIC DNA]</scope>
    <source>
        <strain evidence="12">CBS 568.67</strain>
    </source>
</reference>
<evidence type="ECO:0000256" key="9">
    <source>
        <dbReference type="SAM" id="Phobius"/>
    </source>
</evidence>
<dbReference type="SUPFAM" id="SSF48403">
    <property type="entry name" value="Ankyrin repeat"/>
    <property type="match status" value="1"/>
</dbReference>
<dbReference type="InterPro" id="IPR005821">
    <property type="entry name" value="Ion_trans_dom"/>
</dbReference>
<organism evidence="12 13">
    <name type="scientific">Aphanomyces stellatus</name>
    <dbReference type="NCBI Taxonomy" id="120398"/>
    <lineage>
        <taxon>Eukaryota</taxon>
        <taxon>Sar</taxon>
        <taxon>Stramenopiles</taxon>
        <taxon>Oomycota</taxon>
        <taxon>Saprolegniomycetes</taxon>
        <taxon>Saprolegniales</taxon>
        <taxon>Verrucalvaceae</taxon>
        <taxon>Aphanomyces</taxon>
    </lineage>
</organism>
<feature type="transmembrane region" description="Helical" evidence="9">
    <location>
        <begin position="782"/>
        <end position="803"/>
    </location>
</feature>
<feature type="domain" description="Ion transport" evidence="10">
    <location>
        <begin position="540"/>
        <end position="814"/>
    </location>
</feature>
<evidence type="ECO:0000313" key="11">
    <source>
        <dbReference type="EMBL" id="KAF0716859.1"/>
    </source>
</evidence>
<dbReference type="GO" id="GO:0016020">
    <property type="term" value="C:membrane"/>
    <property type="evidence" value="ECO:0007669"/>
    <property type="project" value="UniProtKB-SubCell"/>
</dbReference>
<feature type="repeat" description="ANK" evidence="7">
    <location>
        <begin position="77"/>
        <end position="109"/>
    </location>
</feature>
<dbReference type="InterPro" id="IPR036770">
    <property type="entry name" value="Ankyrin_rpt-contain_sf"/>
</dbReference>
<evidence type="ECO:0000313" key="13">
    <source>
        <dbReference type="Proteomes" id="UP000332933"/>
    </source>
</evidence>
<feature type="repeat" description="ANK" evidence="7">
    <location>
        <begin position="225"/>
        <end position="257"/>
    </location>
</feature>
<comment type="subcellular location">
    <subcellularLocation>
        <location evidence="1">Membrane</location>
        <topology evidence="1">Multi-pass membrane protein</topology>
    </subcellularLocation>
</comment>
<dbReference type="GO" id="GO:0005216">
    <property type="term" value="F:monoatomic ion channel activity"/>
    <property type="evidence" value="ECO:0007669"/>
    <property type="project" value="InterPro"/>
</dbReference>
<dbReference type="SMART" id="SM00248">
    <property type="entry name" value="ANK"/>
    <property type="match status" value="5"/>
</dbReference>
<dbReference type="Proteomes" id="UP000332933">
    <property type="component" value="Unassembled WGS sequence"/>
</dbReference>
<evidence type="ECO:0000256" key="6">
    <source>
        <dbReference type="ARBA" id="ARBA00023136"/>
    </source>
</evidence>
<reference evidence="11" key="2">
    <citation type="submission" date="2019-06" db="EMBL/GenBank/DDBJ databases">
        <title>Genomics analysis of Aphanomyces spp. identifies a new class of oomycete effector associated with host adaptation.</title>
        <authorList>
            <person name="Gaulin E."/>
        </authorList>
    </citation>
    <scope>NUCLEOTIDE SEQUENCE</scope>
    <source>
        <strain evidence="11">CBS 578.67</strain>
    </source>
</reference>
<evidence type="ECO:0000256" key="7">
    <source>
        <dbReference type="PROSITE-ProRule" id="PRU00023"/>
    </source>
</evidence>
<feature type="transmembrane region" description="Helical" evidence="9">
    <location>
        <begin position="635"/>
        <end position="653"/>
    </location>
</feature>
<accession>A0A485KDN0</accession>
<feature type="repeat" description="ANK" evidence="7">
    <location>
        <begin position="258"/>
        <end position="290"/>
    </location>
</feature>
<dbReference type="Pfam" id="PF00520">
    <property type="entry name" value="Ion_trans"/>
    <property type="match status" value="1"/>
</dbReference>
<dbReference type="PANTHER" id="PTHR24201">
    <property type="entry name" value="ANK_REP_REGION DOMAIN-CONTAINING PROTEIN"/>
    <property type="match status" value="1"/>
</dbReference>
<feature type="transmembrane region" description="Helical" evidence="9">
    <location>
        <begin position="538"/>
        <end position="558"/>
    </location>
</feature>
<dbReference type="OrthoDB" id="426293at2759"/>
<gene>
    <name evidence="12" type="primary">Aste57867_2624</name>
    <name evidence="11" type="ORF">As57867_002617</name>
    <name evidence="12" type="ORF">ASTE57867_2624</name>
</gene>
<evidence type="ECO:0000256" key="3">
    <source>
        <dbReference type="ARBA" id="ARBA00022737"/>
    </source>
</evidence>
<evidence type="ECO:0000256" key="2">
    <source>
        <dbReference type="ARBA" id="ARBA00022692"/>
    </source>
</evidence>
<keyword evidence="4 9" id="KW-1133">Transmembrane helix</keyword>
<dbReference type="PRINTS" id="PR01415">
    <property type="entry name" value="ANKYRIN"/>
</dbReference>
<dbReference type="Pfam" id="PF12796">
    <property type="entry name" value="Ank_2"/>
    <property type="match status" value="2"/>
</dbReference>
<feature type="coiled-coil region" evidence="8">
    <location>
        <begin position="1023"/>
        <end position="1053"/>
    </location>
</feature>
<keyword evidence="3" id="KW-0677">Repeat</keyword>
<evidence type="ECO:0000313" key="12">
    <source>
        <dbReference type="EMBL" id="VFT79820.1"/>
    </source>
</evidence>
<dbReference type="EMBL" id="CAADRA010000344">
    <property type="protein sequence ID" value="VFT79820.1"/>
    <property type="molecule type" value="Genomic_DNA"/>
</dbReference>
<name>A0A485KDN0_9STRA</name>
<feature type="transmembrane region" description="Helical" evidence="9">
    <location>
        <begin position="714"/>
        <end position="734"/>
    </location>
</feature>